<evidence type="ECO:0000256" key="1">
    <source>
        <dbReference type="ARBA" id="ARBA00001974"/>
    </source>
</evidence>
<evidence type="ECO:0000313" key="7">
    <source>
        <dbReference type="Proteomes" id="UP001408594"/>
    </source>
</evidence>
<comment type="similarity">
    <text evidence="4">Belongs to the oxidoreductase MdaB family.</text>
</comment>
<gene>
    <name evidence="6" type="primary">mdaB</name>
    <name evidence="6" type="ORF">Maes01_02378</name>
</gene>
<protein>
    <submittedName>
        <fullName evidence="6">NADPH:quinone oxidoreductase MdaB</fullName>
    </submittedName>
</protein>
<accession>A0ABP9WUK1</accession>
<evidence type="ECO:0000259" key="5">
    <source>
        <dbReference type="Pfam" id="PF02525"/>
    </source>
</evidence>
<comment type="caution">
    <text evidence="6">The sequence shown here is derived from an EMBL/GenBank/DDBJ whole genome shotgun (WGS) entry which is preliminary data.</text>
</comment>
<comment type="cofactor">
    <cofactor evidence="1">
        <name>FAD</name>
        <dbReference type="ChEBI" id="CHEBI:57692"/>
    </cofactor>
</comment>
<keyword evidence="3" id="KW-0274">FAD</keyword>
<dbReference type="PANTHER" id="PTHR46305:SF3">
    <property type="entry name" value="NADPH:QUINONE OXIDOREDUCTASE MDAB"/>
    <property type="match status" value="1"/>
</dbReference>
<dbReference type="InterPro" id="IPR052397">
    <property type="entry name" value="NADPH-QR_MdaB"/>
</dbReference>
<keyword evidence="2" id="KW-0285">Flavoprotein</keyword>
<feature type="domain" description="Flavodoxin-like fold" evidence="5">
    <location>
        <begin position="1"/>
        <end position="191"/>
    </location>
</feature>
<proteinExistence type="inferred from homology"/>
<dbReference type="InterPro" id="IPR029039">
    <property type="entry name" value="Flavoprotein-like_sf"/>
</dbReference>
<dbReference type="EMBL" id="BAABRT010000020">
    <property type="protein sequence ID" value="GAA5525805.1"/>
    <property type="molecule type" value="Genomic_DNA"/>
</dbReference>
<dbReference type="SUPFAM" id="SSF52218">
    <property type="entry name" value="Flavoproteins"/>
    <property type="match status" value="1"/>
</dbReference>
<evidence type="ECO:0000256" key="3">
    <source>
        <dbReference type="ARBA" id="ARBA00022827"/>
    </source>
</evidence>
<reference evidence="6 7" key="1">
    <citation type="submission" date="2024-02" db="EMBL/GenBank/DDBJ databases">
        <title>Microbulbifer aestuariivivens NBRC 112533.</title>
        <authorList>
            <person name="Ichikawa N."/>
            <person name="Katano-Makiyama Y."/>
            <person name="Hidaka K."/>
        </authorList>
    </citation>
    <scope>NUCLEOTIDE SEQUENCE [LARGE SCALE GENOMIC DNA]</scope>
    <source>
        <strain evidence="6 7">NBRC 112533</strain>
    </source>
</reference>
<keyword evidence="7" id="KW-1185">Reference proteome</keyword>
<evidence type="ECO:0000313" key="6">
    <source>
        <dbReference type="EMBL" id="GAA5525805.1"/>
    </source>
</evidence>
<organism evidence="6 7">
    <name type="scientific">Microbulbifer aestuariivivens</name>
    <dbReference type="NCBI Taxonomy" id="1908308"/>
    <lineage>
        <taxon>Bacteria</taxon>
        <taxon>Pseudomonadati</taxon>
        <taxon>Pseudomonadota</taxon>
        <taxon>Gammaproteobacteria</taxon>
        <taxon>Cellvibrionales</taxon>
        <taxon>Microbulbiferaceae</taxon>
        <taxon>Microbulbifer</taxon>
    </lineage>
</organism>
<dbReference type="Gene3D" id="3.40.50.360">
    <property type="match status" value="1"/>
</dbReference>
<dbReference type="Pfam" id="PF02525">
    <property type="entry name" value="Flavodoxin_2"/>
    <property type="match status" value="1"/>
</dbReference>
<dbReference type="RefSeq" id="WP_345551778.1">
    <property type="nucleotide sequence ID" value="NZ_BAABRT010000020.1"/>
</dbReference>
<dbReference type="PANTHER" id="PTHR46305">
    <property type="match status" value="1"/>
</dbReference>
<name>A0ABP9WUK1_9GAMM</name>
<evidence type="ECO:0000256" key="4">
    <source>
        <dbReference type="ARBA" id="ARBA00037981"/>
    </source>
</evidence>
<sequence>MNLFIINAHHYYPFSEGKLNSALVNIARQEAESLGHQVQVTTTQESYDIDRELARHQWADLVLLQSPVNWMEVPWTFKKYMDEVYTAGMSGQLCEGDGRHRDQPERQYGTGGVLGNKHYMLSLTLNAPREAFDDPRQLLFQGRGIDDLFLPIHINFRFFAMKALKTFACFDVMKNPDTENDKARYRQHLREQFGLVK</sequence>
<dbReference type="InterPro" id="IPR003680">
    <property type="entry name" value="Flavodoxin_fold"/>
</dbReference>
<dbReference type="Proteomes" id="UP001408594">
    <property type="component" value="Unassembled WGS sequence"/>
</dbReference>
<evidence type="ECO:0000256" key="2">
    <source>
        <dbReference type="ARBA" id="ARBA00022630"/>
    </source>
</evidence>